<evidence type="ECO:0000313" key="2">
    <source>
        <dbReference type="EMBL" id="CAF4363137.1"/>
    </source>
</evidence>
<dbReference type="Proteomes" id="UP000682733">
    <property type="component" value="Unassembled WGS sequence"/>
</dbReference>
<sequence length="223" mass="25900">NIDIADNEINCEVEMTDNNDADEEQNVPDLKVIEKRVLYMLLKLQVIYNVSEMAVDFVAKSLSDILNAVQTSNIDVGLVGNVIRKFGSSYRRTQKATEYFQYVQPVHKQYETINQKQKKKIVKYSYVPFLLSLKAFLALPEVQDDLNRPTLQFNSKKIKDITDGKFARNHPRFNDPTFLKIELNSDDLAISNPVSHRCHTTFFFYWSLLNLSREHRSKQTGMQ</sequence>
<dbReference type="AlphaFoldDB" id="A0A8S2FVP5"/>
<dbReference type="Proteomes" id="UP000677228">
    <property type="component" value="Unassembled WGS sequence"/>
</dbReference>
<proteinExistence type="predicted"/>
<feature type="non-terminal residue" evidence="1">
    <location>
        <position position="1"/>
    </location>
</feature>
<organism evidence="1 3">
    <name type="scientific">Didymodactylos carnosus</name>
    <dbReference type="NCBI Taxonomy" id="1234261"/>
    <lineage>
        <taxon>Eukaryota</taxon>
        <taxon>Metazoa</taxon>
        <taxon>Spiralia</taxon>
        <taxon>Gnathifera</taxon>
        <taxon>Rotifera</taxon>
        <taxon>Eurotatoria</taxon>
        <taxon>Bdelloidea</taxon>
        <taxon>Philodinida</taxon>
        <taxon>Philodinidae</taxon>
        <taxon>Didymodactylos</taxon>
    </lineage>
</organism>
<accession>A0A8S2FVP5</accession>
<name>A0A8S2FVP5_9BILA</name>
<reference evidence="1" key="1">
    <citation type="submission" date="2021-02" db="EMBL/GenBank/DDBJ databases">
        <authorList>
            <person name="Nowell W R."/>
        </authorList>
    </citation>
    <scope>NUCLEOTIDE SEQUENCE</scope>
</reference>
<evidence type="ECO:0000313" key="1">
    <source>
        <dbReference type="EMBL" id="CAF1569217.1"/>
    </source>
</evidence>
<gene>
    <name evidence="1" type="ORF">OVA965_LOCUS40258</name>
    <name evidence="2" type="ORF">TMI583_LOCUS41668</name>
</gene>
<comment type="caution">
    <text evidence="1">The sequence shown here is derived from an EMBL/GenBank/DDBJ whole genome shotgun (WGS) entry which is preliminary data.</text>
</comment>
<dbReference type="EMBL" id="CAJOBA010066167">
    <property type="protein sequence ID" value="CAF4363137.1"/>
    <property type="molecule type" value="Genomic_DNA"/>
</dbReference>
<evidence type="ECO:0000313" key="3">
    <source>
        <dbReference type="Proteomes" id="UP000677228"/>
    </source>
</evidence>
<dbReference type="EMBL" id="CAJNOK010043398">
    <property type="protein sequence ID" value="CAF1569217.1"/>
    <property type="molecule type" value="Genomic_DNA"/>
</dbReference>
<protein>
    <submittedName>
        <fullName evidence="1">Uncharacterized protein</fullName>
    </submittedName>
</protein>